<evidence type="ECO:0000313" key="1">
    <source>
        <dbReference type="EMBL" id="EXL63808.1"/>
    </source>
</evidence>
<sequence>MGKHHSTKFGVRIAMSSISAVVELLADEAKGEAKLV</sequence>
<dbReference type="Proteomes" id="UP000030676">
    <property type="component" value="Unassembled WGS sequence"/>
</dbReference>
<accession>X0GKJ5</accession>
<name>X0GKJ5_FUSOX</name>
<reference evidence="1" key="2">
    <citation type="submission" date="2014-03" db="EMBL/GenBank/DDBJ databases">
        <title>The Genome Annotation of Fusarium oxysporum PHW808.</title>
        <authorList>
            <consortium name="The Broad Institute Genomics Platform"/>
            <person name="Ma L.-J."/>
            <person name="Corby-Kistler H."/>
            <person name="Broz K."/>
            <person name="Gale L.R."/>
            <person name="Jonkers W."/>
            <person name="O'Donnell K."/>
            <person name="Ploetz R."/>
            <person name="Steinberg C."/>
            <person name="Schwartz D.C."/>
            <person name="VanEtten H."/>
            <person name="Zhou S."/>
            <person name="Young S.K."/>
            <person name="Zeng Q."/>
            <person name="Gargeya S."/>
            <person name="Fitzgerald M."/>
            <person name="Abouelleil A."/>
            <person name="Alvarado L."/>
            <person name="Chapman S.B."/>
            <person name="Gainer-Dewar J."/>
            <person name="Goldberg J."/>
            <person name="Griggs A."/>
            <person name="Gujja S."/>
            <person name="Hansen M."/>
            <person name="Howarth C."/>
            <person name="Imamovic A."/>
            <person name="Ireland A."/>
            <person name="Larimer J."/>
            <person name="McCowan C."/>
            <person name="Murphy C."/>
            <person name="Pearson M."/>
            <person name="Poon T.W."/>
            <person name="Priest M."/>
            <person name="Roberts A."/>
            <person name="Saif S."/>
            <person name="Shea T."/>
            <person name="Sykes S."/>
            <person name="Wortman J."/>
            <person name="Nusbaum C."/>
            <person name="Birren B."/>
        </authorList>
    </citation>
    <scope>NUCLEOTIDE SEQUENCE</scope>
    <source>
        <strain evidence="1">54008</strain>
    </source>
</reference>
<reference evidence="1" key="1">
    <citation type="submission" date="2011-11" db="EMBL/GenBank/DDBJ databases">
        <title>The Genome Sequence of Fusarium oxysporum PHW808.</title>
        <authorList>
            <consortium name="The Broad Institute Genome Sequencing Platform"/>
            <person name="Ma L.-J."/>
            <person name="Gale L.R."/>
            <person name="Schwartz D.C."/>
            <person name="Zhou S."/>
            <person name="Corby-Kistler H."/>
            <person name="Young S.K."/>
            <person name="Zeng Q."/>
            <person name="Gargeya S."/>
            <person name="Fitzgerald M."/>
            <person name="Haas B."/>
            <person name="Abouelleil A."/>
            <person name="Alvarado L."/>
            <person name="Arachchi H.M."/>
            <person name="Berlin A."/>
            <person name="Brown A."/>
            <person name="Chapman S.B."/>
            <person name="Chen Z."/>
            <person name="Dunbar C."/>
            <person name="Freedman E."/>
            <person name="Gearin G."/>
            <person name="Goldberg J."/>
            <person name="Griggs A."/>
            <person name="Gujja S."/>
            <person name="Heiman D."/>
            <person name="Howarth C."/>
            <person name="Larson L."/>
            <person name="Lui A."/>
            <person name="MacDonald P.J.P."/>
            <person name="Montmayeur A."/>
            <person name="Murphy C."/>
            <person name="Neiman D."/>
            <person name="Pearson M."/>
            <person name="Priest M."/>
            <person name="Roberts A."/>
            <person name="Saif S."/>
            <person name="Shea T."/>
            <person name="Shenoy N."/>
            <person name="Sisk P."/>
            <person name="Stolte C."/>
            <person name="Sykes S."/>
            <person name="Wortman J."/>
            <person name="Nusbaum C."/>
            <person name="Birren B."/>
        </authorList>
    </citation>
    <scope>NUCLEOTIDE SEQUENCE [LARGE SCALE GENOMIC DNA]</scope>
    <source>
        <strain evidence="1">54008</strain>
    </source>
</reference>
<dbReference type="EMBL" id="KK034707">
    <property type="protein sequence ID" value="EXL63808.1"/>
    <property type="molecule type" value="Genomic_DNA"/>
</dbReference>
<proteinExistence type="predicted"/>
<dbReference type="AlphaFoldDB" id="X0GKJ5"/>
<gene>
    <name evidence="1" type="ORF">FOPG_19919</name>
</gene>
<protein>
    <submittedName>
        <fullName evidence="1">Uncharacterized protein</fullName>
    </submittedName>
</protein>
<dbReference type="HOGENOM" id="CLU_3359757_0_0_1"/>
<organism evidence="1">
    <name type="scientific">Fusarium oxysporum f. sp. conglutinans race 2 54008</name>
    <dbReference type="NCBI Taxonomy" id="1089457"/>
    <lineage>
        <taxon>Eukaryota</taxon>
        <taxon>Fungi</taxon>
        <taxon>Dikarya</taxon>
        <taxon>Ascomycota</taxon>
        <taxon>Pezizomycotina</taxon>
        <taxon>Sordariomycetes</taxon>
        <taxon>Hypocreomycetidae</taxon>
        <taxon>Hypocreales</taxon>
        <taxon>Nectriaceae</taxon>
        <taxon>Fusarium</taxon>
        <taxon>Fusarium oxysporum species complex</taxon>
    </lineage>
</organism>